<accession>A0A2N6NJU5</accession>
<evidence type="ECO:0000259" key="3">
    <source>
        <dbReference type="PROSITE" id="PS51294"/>
    </source>
</evidence>
<evidence type="ECO:0000313" key="4">
    <source>
        <dbReference type="EMBL" id="PMB67550.1"/>
    </source>
</evidence>
<dbReference type="CDD" id="cd00167">
    <property type="entry name" value="SANT"/>
    <property type="match status" value="2"/>
</dbReference>
<comment type="caution">
    <text evidence="4">The sequence shown here is derived from an EMBL/GenBank/DDBJ whole genome shotgun (WGS) entry which is preliminary data.</text>
</comment>
<dbReference type="PROSITE" id="PS51294">
    <property type="entry name" value="HTH_MYB"/>
    <property type="match status" value="2"/>
</dbReference>
<sequence length="389" mass="44167">MGDNAKGSARRVRWTKTEDAILTQLVNNYGSSQWHKVSRAMGSRNATECYNRYCNSSLALKLNPITSQEENRIRRLKKDRQSWRKIARKFPGRTGALLKNWWCQNNKPNQRELRSHYHRNVQDVPAKEPGCDGSQFEETAARRDCPETATQREGNMEEQTANTDIGTRRNTEKQAGEPQTRESTSSTPNHLKTPTPTTRVEPQKSFPPQRVPVGYCRRRNRATALQNRGFGAKPQPLNAHNEVALPDGSSRWVQRAATRYGQVVSASIPAVNMPNTHLPRHFETRRLPYPRPWNNTHRETALTLNQRNSPSGFSYCGLPRDYESAALQAKLRMRAEKKGTTTCEGATYMSENLRMSDTLARTTTAYTMDRLCKNGKLFGGNCKGRGKTN</sequence>
<feature type="domain" description="HTH myb-type" evidence="3">
    <location>
        <begin position="81"/>
        <end position="110"/>
    </location>
</feature>
<name>A0A2N6NJU5_BEABA</name>
<dbReference type="AlphaFoldDB" id="A0A2N6NJU5"/>
<feature type="domain" description="Myb-like" evidence="2">
    <location>
        <begin position="6"/>
        <end position="53"/>
    </location>
</feature>
<feature type="compositionally biased region" description="Polar residues" evidence="1">
    <location>
        <begin position="181"/>
        <end position="200"/>
    </location>
</feature>
<dbReference type="InterPro" id="IPR017930">
    <property type="entry name" value="Myb_dom"/>
</dbReference>
<feature type="region of interest" description="Disordered" evidence="1">
    <location>
        <begin position="123"/>
        <end position="212"/>
    </location>
</feature>
<dbReference type="InterPro" id="IPR052844">
    <property type="entry name" value="Leaf_Dev_Regulator"/>
</dbReference>
<dbReference type="SMART" id="SM00717">
    <property type="entry name" value="SANT"/>
    <property type="match status" value="2"/>
</dbReference>
<organism evidence="4 5">
    <name type="scientific">Beauveria bassiana</name>
    <name type="common">White muscardine disease fungus</name>
    <name type="synonym">Tritirachium shiotae</name>
    <dbReference type="NCBI Taxonomy" id="176275"/>
    <lineage>
        <taxon>Eukaryota</taxon>
        <taxon>Fungi</taxon>
        <taxon>Dikarya</taxon>
        <taxon>Ascomycota</taxon>
        <taxon>Pezizomycotina</taxon>
        <taxon>Sordariomycetes</taxon>
        <taxon>Hypocreomycetidae</taxon>
        <taxon>Hypocreales</taxon>
        <taxon>Cordycipitaceae</taxon>
        <taxon>Beauveria</taxon>
    </lineage>
</organism>
<dbReference type="Gene3D" id="1.10.10.60">
    <property type="entry name" value="Homeodomain-like"/>
    <property type="match status" value="1"/>
</dbReference>
<feature type="compositionally biased region" description="Basic and acidic residues" evidence="1">
    <location>
        <begin position="166"/>
        <end position="175"/>
    </location>
</feature>
<gene>
    <name evidence="4" type="primary">RS2</name>
    <name evidence="4" type="ORF">BM221_007220</name>
</gene>
<dbReference type="PANTHER" id="PTHR47214">
    <property type="entry name" value="PROTEIN ROUGH SHEATH 2 HOMOLOG"/>
    <property type="match status" value="1"/>
</dbReference>
<dbReference type="InterPro" id="IPR009057">
    <property type="entry name" value="Homeodomain-like_sf"/>
</dbReference>
<evidence type="ECO:0000256" key="1">
    <source>
        <dbReference type="SAM" id="MobiDB-lite"/>
    </source>
</evidence>
<dbReference type="Pfam" id="PF00249">
    <property type="entry name" value="Myb_DNA-binding"/>
    <property type="match status" value="1"/>
</dbReference>
<dbReference type="Proteomes" id="UP000235728">
    <property type="component" value="Unassembled WGS sequence"/>
</dbReference>
<evidence type="ECO:0000313" key="5">
    <source>
        <dbReference type="Proteomes" id="UP000235728"/>
    </source>
</evidence>
<feature type="compositionally biased region" description="Polar residues" evidence="1">
    <location>
        <begin position="148"/>
        <end position="165"/>
    </location>
</feature>
<dbReference type="InterPro" id="IPR001005">
    <property type="entry name" value="SANT/Myb"/>
</dbReference>
<protein>
    <submittedName>
        <fullName evidence="4">Protein rough sheath 2</fullName>
    </submittedName>
</protein>
<evidence type="ECO:0000259" key="2">
    <source>
        <dbReference type="PROSITE" id="PS50090"/>
    </source>
</evidence>
<dbReference type="SUPFAM" id="SSF46689">
    <property type="entry name" value="Homeodomain-like"/>
    <property type="match status" value="1"/>
</dbReference>
<dbReference type="PROSITE" id="PS50090">
    <property type="entry name" value="MYB_LIKE"/>
    <property type="match status" value="1"/>
</dbReference>
<proteinExistence type="predicted"/>
<dbReference type="PANTHER" id="PTHR47214:SF1">
    <property type="entry name" value="PROTEIN ROUGH SHEATH 2 HOMOLOG"/>
    <property type="match status" value="1"/>
</dbReference>
<feature type="domain" description="HTH myb-type" evidence="3">
    <location>
        <begin position="6"/>
        <end position="61"/>
    </location>
</feature>
<reference evidence="4 5" key="1">
    <citation type="journal article" date="2016" name="Appl. Microbiol. Biotechnol.">
        <title>Characterization of T-DNA insertion mutants with decreased virulence in the entomopathogenic fungus Beauveria bassiana JEF-007.</title>
        <authorList>
            <person name="Kim S."/>
            <person name="Lee S.J."/>
            <person name="Nai Y.S."/>
            <person name="Yu J.S."/>
            <person name="Lee M.R."/>
            <person name="Yang Y.T."/>
            <person name="Kim J.S."/>
        </authorList>
    </citation>
    <scope>NUCLEOTIDE SEQUENCE [LARGE SCALE GENOMIC DNA]</scope>
    <source>
        <strain evidence="4 5">JEF-007</strain>
    </source>
</reference>
<dbReference type="EMBL" id="MRVG01000007">
    <property type="protein sequence ID" value="PMB67550.1"/>
    <property type="molecule type" value="Genomic_DNA"/>
</dbReference>